<dbReference type="OrthoDB" id="5362512at2759"/>
<dbReference type="Pfam" id="PF06985">
    <property type="entry name" value="HET"/>
    <property type="match status" value="1"/>
</dbReference>
<name>A0A517LAI3_9PEZI</name>
<gene>
    <name evidence="2" type="ORF">FKW77_002398</name>
</gene>
<dbReference type="AlphaFoldDB" id="A0A517LAI3"/>
<accession>A0A517LAI3</accession>
<proteinExistence type="predicted"/>
<evidence type="ECO:0000259" key="1">
    <source>
        <dbReference type="Pfam" id="PF06985"/>
    </source>
</evidence>
<keyword evidence="3" id="KW-1185">Reference proteome</keyword>
<feature type="domain" description="Heterokaryon incompatibility" evidence="1">
    <location>
        <begin position="146"/>
        <end position="307"/>
    </location>
</feature>
<dbReference type="PANTHER" id="PTHR33112:SF13">
    <property type="entry name" value="HETEROKARYON INCOMPATIBILITY DOMAIN-CONTAINING PROTEIN"/>
    <property type="match status" value="1"/>
</dbReference>
<sequence>MKSQNHTTLKFKDRRDQDDPYAVWMNWGEGGMVTRALGMTMMLKPPLDGRPDIHGGKMNNIEIFIEPGKNCPLNSIGPGTVVATDIQSSIATAKQWLRICETSHEQCKKTNSARLPTRVLDVGVQHRTDLTSDPVLYETRGQEARFIALSHCWGKTPIITTTKETKGARMTGIEWNSLSRTFQDAVMITRMLGVQYLWIDSLCIIQDDPTDWQKEAAQMASIYGEAYLTISADNSVDGNGGCYCVPYPTFEVGKARSPVDDTAFKIYAREKPDHNRFRYWAKPSNPGMEKDAFETYPLLTRAWCFQERLLPTRILHFTSQELFFECKTEDRCECINFHPRPFAAVRKPLKHIFSELLSRGDETELLRQWTDILESYTYMGRTQDSDILIALAGIAKTMQEAGLRDYHAGIWKANLAYALNWKPRRNEGFTHRRPTSYTAPSWSWASVIGPIEWDHLNSWHINTTKHFYPVILSYKPTLLSEEDEFGALSAASLKIHAPLARVTIYSTHDDGISNPRLKIHGLPDFEHGNLQFDVSESCALAISSPDIFLMQTEALINEKDERQSRTNTMILKRREDGAYERIGLAKDLRVGVFEKQFGPWTEIVLV</sequence>
<evidence type="ECO:0000313" key="3">
    <source>
        <dbReference type="Proteomes" id="UP000316270"/>
    </source>
</evidence>
<dbReference type="EMBL" id="CP042192">
    <property type="protein sequence ID" value="QDS72641.1"/>
    <property type="molecule type" value="Genomic_DNA"/>
</dbReference>
<protein>
    <recommendedName>
        <fullName evidence="1">Heterokaryon incompatibility domain-containing protein</fullName>
    </recommendedName>
</protein>
<organism evidence="2 3">
    <name type="scientific">Venturia effusa</name>
    <dbReference type="NCBI Taxonomy" id="50376"/>
    <lineage>
        <taxon>Eukaryota</taxon>
        <taxon>Fungi</taxon>
        <taxon>Dikarya</taxon>
        <taxon>Ascomycota</taxon>
        <taxon>Pezizomycotina</taxon>
        <taxon>Dothideomycetes</taxon>
        <taxon>Pleosporomycetidae</taxon>
        <taxon>Venturiales</taxon>
        <taxon>Venturiaceae</taxon>
        <taxon>Venturia</taxon>
    </lineage>
</organism>
<evidence type="ECO:0000313" key="2">
    <source>
        <dbReference type="EMBL" id="QDS72641.1"/>
    </source>
</evidence>
<dbReference type="STRING" id="50376.A0A517LAI3"/>
<dbReference type="InterPro" id="IPR010730">
    <property type="entry name" value="HET"/>
</dbReference>
<dbReference type="Proteomes" id="UP000316270">
    <property type="component" value="Chromosome 8"/>
</dbReference>
<reference evidence="2 3" key="1">
    <citation type="submission" date="2019-07" db="EMBL/GenBank/DDBJ databases">
        <title>Finished genome of Venturia effusa.</title>
        <authorList>
            <person name="Young C.A."/>
            <person name="Cox M.P."/>
            <person name="Ganley A.R.D."/>
            <person name="David W.J."/>
        </authorList>
    </citation>
    <scope>NUCLEOTIDE SEQUENCE [LARGE SCALE GENOMIC DNA]</scope>
    <source>
        <strain evidence="3">albino</strain>
    </source>
</reference>
<dbReference type="PANTHER" id="PTHR33112">
    <property type="entry name" value="DOMAIN PROTEIN, PUTATIVE-RELATED"/>
    <property type="match status" value="1"/>
</dbReference>